<dbReference type="SUPFAM" id="SSF52540">
    <property type="entry name" value="P-loop containing nucleoside triphosphate hydrolases"/>
    <property type="match status" value="2"/>
</dbReference>
<dbReference type="CDD" id="cd18004">
    <property type="entry name" value="DEXHc_RAD54"/>
    <property type="match status" value="1"/>
</dbReference>
<dbReference type="CDD" id="cd18793">
    <property type="entry name" value="SF2_C_SNF"/>
    <property type="match status" value="1"/>
</dbReference>
<dbReference type="Pfam" id="PF00176">
    <property type="entry name" value="SNF2-rel_dom"/>
    <property type="match status" value="1"/>
</dbReference>
<dbReference type="SMART" id="SM00490">
    <property type="entry name" value="HELICc"/>
    <property type="match status" value="1"/>
</dbReference>
<dbReference type="InterPro" id="IPR050496">
    <property type="entry name" value="SNF2_RAD54_helicase_repair"/>
</dbReference>
<dbReference type="AlphaFoldDB" id="A0AAW1QUX8"/>
<feature type="region of interest" description="Disordered" evidence="2">
    <location>
        <begin position="809"/>
        <end position="837"/>
    </location>
</feature>
<gene>
    <name evidence="5" type="ORF">WJX74_007937</name>
</gene>
<dbReference type="Gene3D" id="3.40.50.10810">
    <property type="entry name" value="Tandem AAA-ATPase domain"/>
    <property type="match status" value="1"/>
</dbReference>
<reference evidence="5 6" key="1">
    <citation type="journal article" date="2024" name="Nat. Commun.">
        <title>Phylogenomics reveals the evolutionary origins of lichenization in chlorophyte algae.</title>
        <authorList>
            <person name="Puginier C."/>
            <person name="Libourel C."/>
            <person name="Otte J."/>
            <person name="Skaloud P."/>
            <person name="Haon M."/>
            <person name="Grisel S."/>
            <person name="Petersen M."/>
            <person name="Berrin J.G."/>
            <person name="Delaux P.M."/>
            <person name="Dal Grande F."/>
            <person name="Keller J."/>
        </authorList>
    </citation>
    <scope>NUCLEOTIDE SEQUENCE [LARGE SCALE GENOMIC DNA]</scope>
    <source>
        <strain evidence="5 6">SAG 2145</strain>
    </source>
</reference>
<keyword evidence="6" id="KW-1185">Reference proteome</keyword>
<comment type="caution">
    <text evidence="5">The sequence shown here is derived from an EMBL/GenBank/DDBJ whole genome shotgun (WGS) entry which is preliminary data.</text>
</comment>
<dbReference type="GO" id="GO:0016787">
    <property type="term" value="F:hydrolase activity"/>
    <property type="evidence" value="ECO:0007669"/>
    <property type="project" value="UniProtKB-KW"/>
</dbReference>
<feature type="compositionally biased region" description="Polar residues" evidence="2">
    <location>
        <begin position="818"/>
        <end position="828"/>
    </location>
</feature>
<accession>A0AAW1QUX8</accession>
<proteinExistence type="predicted"/>
<dbReference type="Proteomes" id="UP001438707">
    <property type="component" value="Unassembled WGS sequence"/>
</dbReference>
<dbReference type="EMBL" id="JALJOS010000026">
    <property type="protein sequence ID" value="KAK9825095.1"/>
    <property type="molecule type" value="Genomic_DNA"/>
</dbReference>
<dbReference type="SMART" id="SM00487">
    <property type="entry name" value="DEXDc"/>
    <property type="match status" value="1"/>
</dbReference>
<dbReference type="InterPro" id="IPR000330">
    <property type="entry name" value="SNF2_N"/>
</dbReference>
<dbReference type="GO" id="GO:0007131">
    <property type="term" value="P:reciprocal meiotic recombination"/>
    <property type="evidence" value="ECO:0007669"/>
    <property type="project" value="TreeGrafter"/>
</dbReference>
<dbReference type="FunFam" id="3.40.50.10810:FF:000020">
    <property type="entry name" value="DNA repair and recombination protein RAD54B"/>
    <property type="match status" value="1"/>
</dbReference>
<dbReference type="InterPro" id="IPR027417">
    <property type="entry name" value="P-loop_NTPase"/>
</dbReference>
<feature type="domain" description="Helicase C-terminal" evidence="4">
    <location>
        <begin position="567"/>
        <end position="721"/>
    </location>
</feature>
<protein>
    <submittedName>
        <fullName evidence="5">Uncharacterized protein</fullName>
    </submittedName>
</protein>
<name>A0AAW1QUX8_9CHLO</name>
<evidence type="ECO:0000256" key="2">
    <source>
        <dbReference type="SAM" id="MobiDB-lite"/>
    </source>
</evidence>
<dbReference type="InterPro" id="IPR001650">
    <property type="entry name" value="Helicase_C-like"/>
</dbReference>
<evidence type="ECO:0000313" key="6">
    <source>
        <dbReference type="Proteomes" id="UP001438707"/>
    </source>
</evidence>
<dbReference type="Gene3D" id="3.40.50.300">
    <property type="entry name" value="P-loop containing nucleotide triphosphate hydrolases"/>
    <property type="match status" value="1"/>
</dbReference>
<dbReference type="Gene3D" id="1.20.120.850">
    <property type="entry name" value="SWI2/SNF2 ATPases, N-terminal domain"/>
    <property type="match status" value="1"/>
</dbReference>
<evidence type="ECO:0000256" key="1">
    <source>
        <dbReference type="ARBA" id="ARBA00022801"/>
    </source>
</evidence>
<dbReference type="InterPro" id="IPR038718">
    <property type="entry name" value="SNF2-like_sf"/>
</dbReference>
<dbReference type="GO" id="GO:0000724">
    <property type="term" value="P:double-strand break repair via homologous recombination"/>
    <property type="evidence" value="ECO:0007669"/>
    <property type="project" value="TreeGrafter"/>
</dbReference>
<dbReference type="GO" id="GO:0015616">
    <property type="term" value="F:DNA translocase activity"/>
    <property type="evidence" value="ECO:0007669"/>
    <property type="project" value="TreeGrafter"/>
</dbReference>
<evidence type="ECO:0000259" key="4">
    <source>
        <dbReference type="PROSITE" id="PS51194"/>
    </source>
</evidence>
<organism evidence="5 6">
    <name type="scientific">Apatococcus lobatus</name>
    <dbReference type="NCBI Taxonomy" id="904363"/>
    <lineage>
        <taxon>Eukaryota</taxon>
        <taxon>Viridiplantae</taxon>
        <taxon>Chlorophyta</taxon>
        <taxon>core chlorophytes</taxon>
        <taxon>Trebouxiophyceae</taxon>
        <taxon>Chlorellales</taxon>
        <taxon>Chlorellaceae</taxon>
        <taxon>Apatococcus</taxon>
    </lineage>
</organism>
<dbReference type="PANTHER" id="PTHR45629">
    <property type="entry name" value="SNF2/RAD54 FAMILY MEMBER"/>
    <property type="match status" value="1"/>
</dbReference>
<feature type="domain" description="Helicase ATP-binding" evidence="3">
    <location>
        <begin position="235"/>
        <end position="405"/>
    </location>
</feature>
<evidence type="ECO:0000313" key="5">
    <source>
        <dbReference type="EMBL" id="KAK9825095.1"/>
    </source>
</evidence>
<dbReference type="Pfam" id="PF00271">
    <property type="entry name" value="Helicase_C"/>
    <property type="match status" value="1"/>
</dbReference>
<dbReference type="GO" id="GO:0005524">
    <property type="term" value="F:ATP binding"/>
    <property type="evidence" value="ECO:0007669"/>
    <property type="project" value="InterPro"/>
</dbReference>
<dbReference type="PROSITE" id="PS51194">
    <property type="entry name" value="HELICASE_CTER"/>
    <property type="match status" value="1"/>
</dbReference>
<dbReference type="InterPro" id="IPR049730">
    <property type="entry name" value="SNF2/RAD54-like_C"/>
</dbReference>
<keyword evidence="1" id="KW-0378">Hydrolase</keyword>
<sequence>MQPAVKKRRFAAPAVLQARAASSPLPSQNVAAEWAANTVPKDSRYYTVLYTKRAPNKKKINKSFADGVLEVKADATCILYGAEGQNVSRSRVKGTLDMPEGAELTLGNWELEVDARLDAATFMRGACFNKTAEVADASSTASMMTMPTFKKHLAASLTADKTLRSAAAAPAAAIQLHSPEAADALVLNAQQWQRGQGKDSSGHFVLPVVVDPYMCRKLRPHQREGVQFLYERVSSPASSNHCGAILADEMGLGKTLQIITLVWTLLKQGPQGRPSLRKVLVVTPSSLTLNWAAEIKKWLGTERLKAMVLQAGSEAPQQVSDWKFGTIWNVMIASYESIRKYCSQLAGTAGLLICDEGHRLKTAQGNKTIDALLKLCCQRRIILTGTPVQNNLDEFYAMMEFVNPGLLGSLASFKRIFEAPITKGRDRNATAEEQQLGKARTRELGKMIDTVVLQRTSEVNQRYLPCLSTFVLFCRPSPFQITLYKEVLKSKTVASLLGSSDTKEGVLHIITMLKKLCNHPDLLRLKDADEEQGTINGPSDEGFHALFPQSYKLQDPSQSGKLGCLSALLQGIITGTHDRAVVVASSTAALDIVQSMCHEQGLTTCRIDGATPPAKRQDIIDAFNHHRVGQVCLLSTTAGGAGLNLTGANHLVLYDAHWNPAMDAQAMARIWRDGQLKPCTIYRLLLTGTIDEKIYQRQLQKGGLAAMMHDKDAKGSAKKGSASASFTREELRELFRLNLDTDCDTRTLVQGTSAGSDWESAADISTHGPLQAAIATGMVSFVYQGTSQNPRSSAGDVLSKPVAISNDTQKGLSAARSAGSTNSPTAAQVSAHAAPQQNSRIVGAPMDSNVALTSDDTEAAAKAAPRATAQNHHACEDDDITCLEVDEGLISAATPENSSF</sequence>
<dbReference type="PANTHER" id="PTHR45629:SF7">
    <property type="entry name" value="DNA EXCISION REPAIR PROTEIN ERCC-6-RELATED"/>
    <property type="match status" value="1"/>
</dbReference>
<dbReference type="GO" id="GO:0005634">
    <property type="term" value="C:nucleus"/>
    <property type="evidence" value="ECO:0007669"/>
    <property type="project" value="TreeGrafter"/>
</dbReference>
<dbReference type="InterPro" id="IPR014001">
    <property type="entry name" value="Helicase_ATP-bd"/>
</dbReference>
<dbReference type="PROSITE" id="PS51192">
    <property type="entry name" value="HELICASE_ATP_BIND_1"/>
    <property type="match status" value="1"/>
</dbReference>
<evidence type="ECO:0000259" key="3">
    <source>
        <dbReference type="PROSITE" id="PS51192"/>
    </source>
</evidence>